<gene>
    <name evidence="1" type="ORF">STRATTON_286</name>
</gene>
<proteinExistence type="predicted"/>
<dbReference type="EMBL" id="KX397373">
    <property type="protein sequence ID" value="ANZ50711.1"/>
    <property type="molecule type" value="Genomic_DNA"/>
</dbReference>
<name>A0A1B2IHE9_9CAUD</name>
<reference evidence="2" key="1">
    <citation type="submission" date="2016-06" db="EMBL/GenBank/DDBJ databases">
        <authorList>
            <person name="Berg J.A."/>
            <person name="Stratton M.L."/>
            <person name="Esplin I.D."/>
            <person name="Jensen G.L."/>
            <person name="Merrill B.D."/>
            <person name="Breakwell D.P."/>
            <person name="Hope S."/>
            <person name="Grose J.H."/>
        </authorList>
    </citation>
    <scope>NUCLEOTIDE SEQUENCE [LARGE SCALE GENOMIC DNA]</scope>
</reference>
<sequence length="95" mass="10900">MFVHFLTSAKKPPEKLSEEIYSDPVRLGACPPFVAVTWLTGRVRPIPGSPSRPPRRSKYHVRFALEWIGRLDRFVIRISANYLRVLFLAYCLSGP</sequence>
<accession>A0A1B2IHE9</accession>
<dbReference type="Proteomes" id="UP000221949">
    <property type="component" value="Segment"/>
</dbReference>
<protein>
    <submittedName>
        <fullName evidence="1">Uncharacterized protein</fullName>
    </submittedName>
</protein>
<evidence type="ECO:0000313" key="2">
    <source>
        <dbReference type="Proteomes" id="UP000221949"/>
    </source>
</evidence>
<evidence type="ECO:0000313" key="1">
    <source>
        <dbReference type="EMBL" id="ANZ50711.1"/>
    </source>
</evidence>
<organism evidence="1 2">
    <name type="scientific">Erwinia phage vB_EamM_Stratton</name>
    <dbReference type="NCBI Taxonomy" id="1883378"/>
    <lineage>
        <taxon>Viruses</taxon>
        <taxon>Duplodnaviria</taxon>
        <taxon>Heunggongvirae</taxon>
        <taxon>Uroviricota</taxon>
        <taxon>Caudoviricetes</taxon>
        <taxon>Chimalliviridae</taxon>
        <taxon>Erskinevirus</taxon>
        <taxon>Erskinevirus EaH2</taxon>
    </lineage>
</organism>